<evidence type="ECO:0000256" key="7">
    <source>
        <dbReference type="ARBA" id="ARBA00022771"/>
    </source>
</evidence>
<dbReference type="PANTHER" id="PTHR45977:SF4">
    <property type="entry name" value="RING-TYPE DOMAIN-CONTAINING PROTEIN"/>
    <property type="match status" value="1"/>
</dbReference>
<keyword evidence="4" id="KW-0808">Transferase</keyword>
<gene>
    <name evidence="16" type="ORF">Vbra_13188</name>
</gene>
<evidence type="ECO:0000256" key="9">
    <source>
        <dbReference type="ARBA" id="ARBA00022833"/>
    </source>
</evidence>
<dbReference type="InterPro" id="IPR001841">
    <property type="entry name" value="Znf_RING"/>
</dbReference>
<dbReference type="CDD" id="cd16454">
    <property type="entry name" value="RING-H2_PA-TM-RING"/>
    <property type="match status" value="1"/>
</dbReference>
<evidence type="ECO:0000256" key="3">
    <source>
        <dbReference type="ARBA" id="ARBA00012483"/>
    </source>
</evidence>
<dbReference type="VEuPathDB" id="CryptoDB:Vbra_13188"/>
<evidence type="ECO:0000256" key="2">
    <source>
        <dbReference type="ARBA" id="ARBA00004141"/>
    </source>
</evidence>
<evidence type="ECO:0000256" key="10">
    <source>
        <dbReference type="ARBA" id="ARBA00022989"/>
    </source>
</evidence>
<keyword evidence="9" id="KW-0862">Zinc</keyword>
<dbReference type="OMA" id="CIFAANQ"/>
<dbReference type="EMBL" id="CDMY01000305">
    <property type="protein sequence ID" value="CEM01558.1"/>
    <property type="molecule type" value="Genomic_DNA"/>
</dbReference>
<evidence type="ECO:0000259" key="15">
    <source>
        <dbReference type="PROSITE" id="PS50089"/>
    </source>
</evidence>
<keyword evidence="5 14" id="KW-0812">Transmembrane</keyword>
<evidence type="ECO:0000256" key="8">
    <source>
        <dbReference type="ARBA" id="ARBA00022786"/>
    </source>
</evidence>
<feature type="domain" description="RING-type" evidence="15">
    <location>
        <begin position="408"/>
        <end position="451"/>
    </location>
</feature>
<sequence>MATQPRPPRPPPVGPFFFRPPYPFHPFPRPTPRPPAAHSVPAMRPSMTADLAVAQTPGDRRGQGRGRGYYRSFSEGAPARSDSIEPEREAQPQQVRWTFHELVYAIFARHLLIVFVFLVIFYFSVLGIESSRYWDTYCEEPILPWMCIFAANQLGRLIYAMWKNYHIALVGSGTRPEDVCGHHYMYGFGIINEFLRMGVWSAGFYYIVYNPPKVCPRELVEWSQTLWWLTTVMLFAPLLLVLLILSMLPLLLVILPYFVRRGPNQTATAESLLEQLQKMPYEQLVRRIKETHGLVTSEAASQEGGGPPLGLTEAAANGQGGGQENGLQQPLLGITTEGGAEGGVRGGQTQPVRRGSPTRESAAAATLEMQRIGDEGPSAAAAAAAAGAGVGAGAAEAPADTSWIQTECSICLQEFQPQDEVICLPCDERHFFHTSCVTGWLRMSQLCPVCRTNISDLLASQVAEARAQEDSNAAGPQNV</sequence>
<dbReference type="Pfam" id="PF13639">
    <property type="entry name" value="zf-RING_2"/>
    <property type="match status" value="1"/>
</dbReference>
<keyword evidence="10 14" id="KW-1133">Transmembrane helix</keyword>
<dbReference type="InParanoid" id="A0A0G4EU10"/>
<keyword evidence="7 12" id="KW-0863">Zinc-finger</keyword>
<evidence type="ECO:0000256" key="14">
    <source>
        <dbReference type="SAM" id="Phobius"/>
    </source>
</evidence>
<feature type="region of interest" description="Disordered" evidence="13">
    <location>
        <begin position="295"/>
        <end position="360"/>
    </location>
</feature>
<reference evidence="16 17" key="1">
    <citation type="submission" date="2014-11" db="EMBL/GenBank/DDBJ databases">
        <authorList>
            <person name="Zhu J."/>
            <person name="Qi W."/>
            <person name="Song R."/>
        </authorList>
    </citation>
    <scope>NUCLEOTIDE SEQUENCE [LARGE SCALE GENOMIC DNA]</scope>
</reference>
<evidence type="ECO:0000256" key="12">
    <source>
        <dbReference type="PROSITE-ProRule" id="PRU00175"/>
    </source>
</evidence>
<dbReference type="SUPFAM" id="SSF57850">
    <property type="entry name" value="RING/U-box"/>
    <property type="match status" value="1"/>
</dbReference>
<evidence type="ECO:0000256" key="4">
    <source>
        <dbReference type="ARBA" id="ARBA00022679"/>
    </source>
</evidence>
<evidence type="ECO:0000313" key="17">
    <source>
        <dbReference type="Proteomes" id="UP000041254"/>
    </source>
</evidence>
<keyword evidence="6" id="KW-0479">Metal-binding</keyword>
<dbReference type="STRING" id="1169540.A0A0G4EU10"/>
<evidence type="ECO:0000256" key="1">
    <source>
        <dbReference type="ARBA" id="ARBA00000900"/>
    </source>
</evidence>
<dbReference type="AlphaFoldDB" id="A0A0G4EU10"/>
<comment type="catalytic activity">
    <reaction evidence="1">
        <text>S-ubiquitinyl-[E2 ubiquitin-conjugating enzyme]-L-cysteine + [acceptor protein]-L-lysine = [E2 ubiquitin-conjugating enzyme]-L-cysteine + N(6)-ubiquitinyl-[acceptor protein]-L-lysine.</text>
        <dbReference type="EC" id="2.3.2.27"/>
    </reaction>
</comment>
<evidence type="ECO:0000313" key="16">
    <source>
        <dbReference type="EMBL" id="CEM01558.1"/>
    </source>
</evidence>
<evidence type="ECO:0000256" key="11">
    <source>
        <dbReference type="ARBA" id="ARBA00023136"/>
    </source>
</evidence>
<dbReference type="Gene3D" id="3.30.40.10">
    <property type="entry name" value="Zinc/RING finger domain, C3HC4 (zinc finger)"/>
    <property type="match status" value="1"/>
</dbReference>
<dbReference type="GO" id="GO:0061630">
    <property type="term" value="F:ubiquitin protein ligase activity"/>
    <property type="evidence" value="ECO:0007669"/>
    <property type="project" value="UniProtKB-EC"/>
</dbReference>
<dbReference type="GO" id="GO:0016020">
    <property type="term" value="C:membrane"/>
    <property type="evidence" value="ECO:0007669"/>
    <property type="project" value="UniProtKB-SubCell"/>
</dbReference>
<evidence type="ECO:0000256" key="6">
    <source>
        <dbReference type="ARBA" id="ARBA00022723"/>
    </source>
</evidence>
<dbReference type="Proteomes" id="UP000041254">
    <property type="component" value="Unassembled WGS sequence"/>
</dbReference>
<dbReference type="EC" id="2.3.2.27" evidence="3"/>
<keyword evidence="11 14" id="KW-0472">Membrane</keyword>
<dbReference type="PANTHER" id="PTHR45977">
    <property type="entry name" value="TARGET OF ERK KINASE MPK-1"/>
    <property type="match status" value="1"/>
</dbReference>
<name>A0A0G4EU10_VITBC</name>
<dbReference type="SMART" id="SM00184">
    <property type="entry name" value="RING"/>
    <property type="match status" value="1"/>
</dbReference>
<feature type="transmembrane region" description="Helical" evidence="14">
    <location>
        <begin position="227"/>
        <end position="255"/>
    </location>
</feature>
<dbReference type="GO" id="GO:0006511">
    <property type="term" value="P:ubiquitin-dependent protein catabolic process"/>
    <property type="evidence" value="ECO:0007669"/>
    <property type="project" value="TreeGrafter"/>
</dbReference>
<feature type="region of interest" description="Disordered" evidence="13">
    <location>
        <begin position="48"/>
        <end position="68"/>
    </location>
</feature>
<dbReference type="GO" id="GO:0008270">
    <property type="term" value="F:zinc ion binding"/>
    <property type="evidence" value="ECO:0007669"/>
    <property type="project" value="UniProtKB-KW"/>
</dbReference>
<accession>A0A0G4EU10</accession>
<organism evidence="16 17">
    <name type="scientific">Vitrella brassicaformis (strain CCMP3155)</name>
    <dbReference type="NCBI Taxonomy" id="1169540"/>
    <lineage>
        <taxon>Eukaryota</taxon>
        <taxon>Sar</taxon>
        <taxon>Alveolata</taxon>
        <taxon>Colpodellida</taxon>
        <taxon>Vitrellaceae</taxon>
        <taxon>Vitrella</taxon>
    </lineage>
</organism>
<feature type="transmembrane region" description="Helical" evidence="14">
    <location>
        <begin position="102"/>
        <end position="122"/>
    </location>
</feature>
<evidence type="ECO:0000256" key="5">
    <source>
        <dbReference type="ARBA" id="ARBA00022692"/>
    </source>
</evidence>
<dbReference type="InterPro" id="IPR013083">
    <property type="entry name" value="Znf_RING/FYVE/PHD"/>
</dbReference>
<dbReference type="GO" id="GO:0016567">
    <property type="term" value="P:protein ubiquitination"/>
    <property type="evidence" value="ECO:0007669"/>
    <property type="project" value="TreeGrafter"/>
</dbReference>
<keyword evidence="8" id="KW-0833">Ubl conjugation pathway</keyword>
<dbReference type="OrthoDB" id="446382at2759"/>
<proteinExistence type="predicted"/>
<keyword evidence="17" id="KW-1185">Reference proteome</keyword>
<feature type="transmembrane region" description="Helical" evidence="14">
    <location>
        <begin position="183"/>
        <end position="207"/>
    </location>
</feature>
<evidence type="ECO:0000256" key="13">
    <source>
        <dbReference type="SAM" id="MobiDB-lite"/>
    </source>
</evidence>
<dbReference type="PROSITE" id="PS50089">
    <property type="entry name" value="ZF_RING_2"/>
    <property type="match status" value="1"/>
</dbReference>
<protein>
    <recommendedName>
        <fullName evidence="3">RING-type E3 ubiquitin transferase</fullName>
        <ecNumber evidence="3">2.3.2.27</ecNumber>
    </recommendedName>
</protein>
<comment type="subcellular location">
    <subcellularLocation>
        <location evidence="2">Membrane</location>
        <topology evidence="2">Multi-pass membrane protein</topology>
    </subcellularLocation>
</comment>